<dbReference type="OrthoDB" id="278338at2759"/>
<comment type="similarity">
    <text evidence="2">Belongs to the MCU (TC 1.A.77) family.</text>
</comment>
<evidence type="ECO:0000256" key="7">
    <source>
        <dbReference type="ARBA" id="ARBA00022792"/>
    </source>
</evidence>
<feature type="transmembrane region" description="Helical" evidence="16">
    <location>
        <begin position="233"/>
        <end position="252"/>
    </location>
</feature>
<evidence type="ECO:0000256" key="16">
    <source>
        <dbReference type="SAM" id="Phobius"/>
    </source>
</evidence>
<evidence type="ECO:0000256" key="8">
    <source>
        <dbReference type="ARBA" id="ARBA00022837"/>
    </source>
</evidence>
<evidence type="ECO:0000256" key="4">
    <source>
        <dbReference type="ARBA" id="ARBA00022568"/>
    </source>
</evidence>
<evidence type="ECO:0000313" key="18">
    <source>
        <dbReference type="EMBL" id="QCE01099.1"/>
    </source>
</evidence>
<keyword evidence="9 16" id="KW-1133">Transmembrane helix</keyword>
<comment type="subcellular location">
    <subcellularLocation>
        <location evidence="1">Mitochondrion inner membrane</location>
        <topology evidence="1">Multi-pass membrane protein</topology>
    </subcellularLocation>
</comment>
<evidence type="ECO:0000256" key="3">
    <source>
        <dbReference type="ARBA" id="ARBA00022448"/>
    </source>
</evidence>
<sequence length="349" mass="39527">MWSRYWCAGGGGSILRQRVSFVFNGSHGCGGKVQAFDPLRGFEGECGGRRGGVGFVLRQMKRGVCSTTSVSHPASDGANGNGNSNNNNNNNDKDKDNNRSNDDNGNGTKGSMSFREAKKLMRLANVESLKEKLEREEKDMIPYCELLQECEKMGVARNAEEAAAFAQCLDDAGVILLFRDKVYLHPDKVVDMVRRAVPLALADDGDPVMEELKKMQEKKREIDSLAHKQVRRILWSGLGCGVFTVGLFFRLTFWEFSWDVMEPITYFTTTTGLVVGYAYFLFTSRDPTYQDFMKRLLNSRQKILNKTFNFDVDRFNELQCMCHKPLNAKAIFRNRLGVEQDLEDVLRKD</sequence>
<evidence type="ECO:0000256" key="12">
    <source>
        <dbReference type="ARBA" id="ARBA00023136"/>
    </source>
</evidence>
<reference evidence="18 19" key="1">
    <citation type="submission" date="2019-04" db="EMBL/GenBank/DDBJ databases">
        <title>An improved genome assembly and genetic linkage map for asparagus bean, Vigna unguiculata ssp. sesquipedialis.</title>
        <authorList>
            <person name="Xia Q."/>
            <person name="Zhang R."/>
            <person name="Dong Y."/>
        </authorList>
    </citation>
    <scope>NUCLEOTIDE SEQUENCE [LARGE SCALE GENOMIC DNA]</scope>
    <source>
        <tissue evidence="18">Leaf</tissue>
    </source>
</reference>
<feature type="compositionally biased region" description="Basic and acidic residues" evidence="15">
    <location>
        <begin position="91"/>
        <end position="102"/>
    </location>
</feature>
<keyword evidence="7" id="KW-0999">Mitochondrion inner membrane</keyword>
<dbReference type="Gene3D" id="1.10.10.10">
    <property type="entry name" value="Winged helix-like DNA-binding domain superfamily/Winged helix DNA-binding domain"/>
    <property type="match status" value="1"/>
</dbReference>
<dbReference type="InterPro" id="IPR039055">
    <property type="entry name" value="MCU_fam"/>
</dbReference>
<dbReference type="GO" id="GO:0051560">
    <property type="term" value="P:mitochondrial calcium ion homeostasis"/>
    <property type="evidence" value="ECO:0007669"/>
    <property type="project" value="InterPro"/>
</dbReference>
<proteinExistence type="inferred from homology"/>
<evidence type="ECO:0000256" key="6">
    <source>
        <dbReference type="ARBA" id="ARBA00022692"/>
    </source>
</evidence>
<dbReference type="GO" id="GO:0036444">
    <property type="term" value="P:calcium import into the mitochondrion"/>
    <property type="evidence" value="ECO:0007669"/>
    <property type="project" value="EnsemblPlants"/>
</dbReference>
<evidence type="ECO:0000256" key="15">
    <source>
        <dbReference type="SAM" id="MobiDB-lite"/>
    </source>
</evidence>
<keyword evidence="10" id="KW-0406">Ion transport</keyword>
<dbReference type="Proteomes" id="UP000501690">
    <property type="component" value="Linkage Group LG7"/>
</dbReference>
<keyword evidence="19" id="KW-1185">Reference proteome</keyword>
<keyword evidence="5" id="KW-0107">Calcium channel</keyword>
<evidence type="ECO:0000256" key="5">
    <source>
        <dbReference type="ARBA" id="ARBA00022673"/>
    </source>
</evidence>
<dbReference type="InterPro" id="IPR036388">
    <property type="entry name" value="WH-like_DNA-bd_sf"/>
</dbReference>
<evidence type="ECO:0000256" key="11">
    <source>
        <dbReference type="ARBA" id="ARBA00023128"/>
    </source>
</evidence>
<evidence type="ECO:0000259" key="17">
    <source>
        <dbReference type="Pfam" id="PF04678"/>
    </source>
</evidence>
<dbReference type="PANTHER" id="PTHR13462">
    <property type="entry name" value="CALCIUM UNIPORTER PROTEIN, MITOCHONDRIAL"/>
    <property type="match status" value="1"/>
</dbReference>
<dbReference type="EMBL" id="CP039351">
    <property type="protein sequence ID" value="QCE01099.1"/>
    <property type="molecule type" value="Genomic_DNA"/>
</dbReference>
<dbReference type="InterPro" id="IPR006769">
    <property type="entry name" value="MCU_C"/>
</dbReference>
<dbReference type="Gramene" id="Vigun08g138000.1.v1.2">
    <property type="protein sequence ID" value="Vigun08g138000.1.v1.2"/>
    <property type="gene ID" value="Vigun08g138000.v1.2"/>
</dbReference>
<feature type="transmembrane region" description="Helical" evidence="16">
    <location>
        <begin position="264"/>
        <end position="282"/>
    </location>
</feature>
<feature type="compositionally biased region" description="Low complexity" evidence="15">
    <location>
        <begin position="74"/>
        <end position="90"/>
    </location>
</feature>
<dbReference type="GO" id="GO:0005262">
    <property type="term" value="F:calcium channel activity"/>
    <property type="evidence" value="ECO:0007669"/>
    <property type="project" value="UniProtKB-KW"/>
</dbReference>
<protein>
    <submittedName>
        <fullName evidence="18">Protein MA</fullName>
    </submittedName>
</protein>
<evidence type="ECO:0000256" key="10">
    <source>
        <dbReference type="ARBA" id="ARBA00023065"/>
    </source>
</evidence>
<evidence type="ECO:0000256" key="14">
    <source>
        <dbReference type="ARBA" id="ARBA00036634"/>
    </source>
</evidence>
<dbReference type="Pfam" id="PF04678">
    <property type="entry name" value="MCU"/>
    <property type="match status" value="1"/>
</dbReference>
<dbReference type="AlphaFoldDB" id="A0A4D6MLU5"/>
<dbReference type="PANTHER" id="PTHR13462:SF10">
    <property type="entry name" value="CALCIUM UNIPORTER PROTEIN, MITOCHONDRIAL"/>
    <property type="match status" value="1"/>
</dbReference>
<accession>A0A4D6MLU5</accession>
<keyword evidence="12 16" id="KW-0472">Membrane</keyword>
<keyword evidence="6 16" id="KW-0812">Transmembrane</keyword>
<evidence type="ECO:0000256" key="9">
    <source>
        <dbReference type="ARBA" id="ARBA00022989"/>
    </source>
</evidence>
<keyword evidence="13" id="KW-0407">Ion channel</keyword>
<evidence type="ECO:0000256" key="2">
    <source>
        <dbReference type="ARBA" id="ARBA00005653"/>
    </source>
</evidence>
<feature type="domain" description="Calcium uniporter protein C-terminal" evidence="17">
    <location>
        <begin position="160"/>
        <end position="318"/>
    </location>
</feature>
<evidence type="ECO:0000313" key="19">
    <source>
        <dbReference type="Proteomes" id="UP000501690"/>
    </source>
</evidence>
<feature type="region of interest" description="Disordered" evidence="15">
    <location>
        <begin position="67"/>
        <end position="114"/>
    </location>
</feature>
<gene>
    <name evidence="18" type="ORF">DEO72_LG7g2391</name>
</gene>
<evidence type="ECO:0000256" key="1">
    <source>
        <dbReference type="ARBA" id="ARBA00004448"/>
    </source>
</evidence>
<keyword evidence="4" id="KW-0109">Calcium transport</keyword>
<keyword evidence="3" id="KW-0813">Transport</keyword>
<dbReference type="GO" id="GO:1990246">
    <property type="term" value="C:uniplex complex"/>
    <property type="evidence" value="ECO:0007669"/>
    <property type="project" value="TreeGrafter"/>
</dbReference>
<name>A0A4D6MLU5_VIGUN</name>
<keyword evidence="11" id="KW-0496">Mitochondrion</keyword>
<dbReference type="GO" id="GO:0015292">
    <property type="term" value="F:uniporter activity"/>
    <property type="evidence" value="ECO:0007669"/>
    <property type="project" value="TreeGrafter"/>
</dbReference>
<organism evidence="18 19">
    <name type="scientific">Vigna unguiculata</name>
    <name type="common">Cowpea</name>
    <dbReference type="NCBI Taxonomy" id="3917"/>
    <lineage>
        <taxon>Eukaryota</taxon>
        <taxon>Viridiplantae</taxon>
        <taxon>Streptophyta</taxon>
        <taxon>Embryophyta</taxon>
        <taxon>Tracheophyta</taxon>
        <taxon>Spermatophyta</taxon>
        <taxon>Magnoliopsida</taxon>
        <taxon>eudicotyledons</taxon>
        <taxon>Gunneridae</taxon>
        <taxon>Pentapetalae</taxon>
        <taxon>rosids</taxon>
        <taxon>fabids</taxon>
        <taxon>Fabales</taxon>
        <taxon>Fabaceae</taxon>
        <taxon>Papilionoideae</taxon>
        <taxon>50 kb inversion clade</taxon>
        <taxon>NPAAA clade</taxon>
        <taxon>indigoferoid/millettioid clade</taxon>
        <taxon>Phaseoleae</taxon>
        <taxon>Vigna</taxon>
    </lineage>
</organism>
<evidence type="ECO:0000256" key="13">
    <source>
        <dbReference type="ARBA" id="ARBA00023303"/>
    </source>
</evidence>
<comment type="catalytic activity">
    <reaction evidence="14">
        <text>Ca(2+)(in) = Ca(2+)(out)</text>
        <dbReference type="Rhea" id="RHEA:29671"/>
        <dbReference type="ChEBI" id="CHEBI:29108"/>
    </reaction>
</comment>
<keyword evidence="8" id="KW-0106">Calcium</keyword>